<reference evidence="1 2" key="1">
    <citation type="journal article" date="1998" name="Mol. Microbiol.">
        <title>Molecular analysis of Methanobacterium phage psiM2.</title>
        <authorList>
            <person name="Pfister P."/>
            <person name="Wasserfallen A."/>
            <person name="Stettler R."/>
            <person name="Leisinger T."/>
        </authorList>
    </citation>
    <scope>NUCLEOTIDE SEQUENCE</scope>
</reference>
<sequence length="216" mass="25280">MVRPGGVEYDHERIDYMFDEFLADIQDVLTRLKVTDVESFLSDFHLLTKAEFMRRYGVSEREYNELQAALQEVEDLNLPTFEDEDLAQIIWFMGLAVVYLARDIERDTEIQAYCQHSEAHGGELYLNWVTMGDDHVCETCQDYEDGSPYRVEEFPHIPHPFCRCHPEPCDENGRPIDDLSEYSGTELEYYDEIMEDFGDVGIDFEAVPPPPPYYYI</sequence>
<dbReference type="RefSeq" id="NP_046966.1">
    <property type="nucleotide sequence ID" value="NC_001902.1"/>
</dbReference>
<evidence type="ECO:0008006" key="3">
    <source>
        <dbReference type="Google" id="ProtNLM"/>
    </source>
</evidence>
<evidence type="ECO:0000313" key="1">
    <source>
        <dbReference type="EMBL" id="AAC27050.1"/>
    </source>
</evidence>
<protein>
    <recommendedName>
        <fullName evidence="3">Phage head morphogenesis domain-containing protein</fullName>
    </recommendedName>
</protein>
<accession>O80201</accession>
<keyword evidence="2" id="KW-1185">Reference proteome</keyword>
<dbReference type="Proteomes" id="UP000001155">
    <property type="component" value="Segment"/>
</dbReference>
<dbReference type="PIR" id="T12727">
    <property type="entry name" value="T12727"/>
</dbReference>
<dbReference type="EMBL" id="AF065411">
    <property type="protein sequence ID" value="AAC27050.1"/>
    <property type="molecule type" value="Genomic_DNA"/>
</dbReference>
<dbReference type="KEGG" id="vg:1261710"/>
<dbReference type="GeneID" id="1261710"/>
<evidence type="ECO:0000313" key="2">
    <source>
        <dbReference type="Proteomes" id="UP000001155"/>
    </source>
</evidence>
<proteinExistence type="predicted"/>
<organism evidence="1 2">
    <name type="scientific">Methanobacterium phage psiM2</name>
    <name type="common">PsiM2</name>
    <dbReference type="NCBI Taxonomy" id="77048"/>
    <lineage>
        <taxon>Viruses</taxon>
        <taxon>Duplodnaviria</taxon>
        <taxon>Heunggongvirae</taxon>
        <taxon>Uroviricota</taxon>
        <taxon>Caudoviricetes</taxon>
        <taxon>Methanobavirales</taxon>
        <taxon>Leisingerviridae</taxon>
        <taxon>Psimunavirus</taxon>
        <taxon>Psimunavirus limi</taxon>
        <taxon>Psimunavirus psiM2</taxon>
    </lineage>
</organism>
<name>O80201_METM2</name>